<protein>
    <recommendedName>
        <fullName evidence="4">DUF5067 domain-containing protein</fullName>
    </recommendedName>
</protein>
<dbReference type="RefSeq" id="WP_149485311.1">
    <property type="nucleotide sequence ID" value="NZ_CP036150.1"/>
</dbReference>
<keyword evidence="3" id="KW-1185">Reference proteome</keyword>
<keyword evidence="1" id="KW-0732">Signal</keyword>
<name>A0A5C1QJ88_9SPIO</name>
<evidence type="ECO:0000256" key="1">
    <source>
        <dbReference type="SAM" id="SignalP"/>
    </source>
</evidence>
<organism evidence="2 3">
    <name type="scientific">Oceanispirochaeta crateris</name>
    <dbReference type="NCBI Taxonomy" id="2518645"/>
    <lineage>
        <taxon>Bacteria</taxon>
        <taxon>Pseudomonadati</taxon>
        <taxon>Spirochaetota</taxon>
        <taxon>Spirochaetia</taxon>
        <taxon>Spirochaetales</taxon>
        <taxon>Spirochaetaceae</taxon>
        <taxon>Oceanispirochaeta</taxon>
    </lineage>
</organism>
<evidence type="ECO:0000313" key="2">
    <source>
        <dbReference type="EMBL" id="QEN07229.1"/>
    </source>
</evidence>
<dbReference type="EMBL" id="CP036150">
    <property type="protein sequence ID" value="QEN07229.1"/>
    <property type="molecule type" value="Genomic_DNA"/>
</dbReference>
<dbReference type="Proteomes" id="UP000324209">
    <property type="component" value="Chromosome"/>
</dbReference>
<accession>A0A5C1QJ88</accession>
<dbReference type="AlphaFoldDB" id="A0A5C1QJ88"/>
<gene>
    <name evidence="2" type="ORF">EXM22_04210</name>
</gene>
<feature type="chain" id="PRO_5022870167" description="DUF5067 domain-containing protein" evidence="1">
    <location>
        <begin position="28"/>
        <end position="182"/>
    </location>
</feature>
<evidence type="ECO:0008006" key="4">
    <source>
        <dbReference type="Google" id="ProtNLM"/>
    </source>
</evidence>
<sequence length="182" mass="21010">MQYQENRYFKRIILLLLLTLLVSSCFAESTIGFYTNELSSENYKIVDVLFWDWFPQKKEVEDNYDSVQFYYKSNRTYKDYSGTEKELVLVGYLVGVKNETRFILAKYTPTAVYDANGNTLSEIPETSKIYKSIIGLNGDILEDPTAVAPVIDKNGETEVDSFALLEFDFANNTMVKYIIQLD</sequence>
<feature type="signal peptide" evidence="1">
    <location>
        <begin position="1"/>
        <end position="27"/>
    </location>
</feature>
<dbReference type="KEGG" id="ock:EXM22_04210"/>
<dbReference type="PROSITE" id="PS51257">
    <property type="entry name" value="PROKAR_LIPOPROTEIN"/>
    <property type="match status" value="1"/>
</dbReference>
<evidence type="ECO:0000313" key="3">
    <source>
        <dbReference type="Proteomes" id="UP000324209"/>
    </source>
</evidence>
<reference evidence="2 3" key="1">
    <citation type="submission" date="2019-02" db="EMBL/GenBank/DDBJ databases">
        <title>Complete Genome Sequence and Methylome Analysis of free living Spirochaetas.</title>
        <authorList>
            <person name="Fomenkov A."/>
            <person name="Dubinina G."/>
            <person name="Leshcheva N."/>
            <person name="Mikheeva N."/>
            <person name="Grabovich M."/>
            <person name="Vincze T."/>
            <person name="Roberts R.J."/>
        </authorList>
    </citation>
    <scope>NUCLEOTIDE SEQUENCE [LARGE SCALE GENOMIC DNA]</scope>
    <source>
        <strain evidence="2 3">K2</strain>
    </source>
</reference>
<proteinExistence type="predicted"/>